<dbReference type="InterPro" id="IPR020449">
    <property type="entry name" value="Tscrpt_reg_AraC-type_HTH"/>
</dbReference>
<dbReference type="RefSeq" id="WP_115171531.1">
    <property type="nucleotide sequence ID" value="NZ_UGYW01000002.1"/>
</dbReference>
<keyword evidence="2" id="KW-0238">DNA-binding</keyword>
<evidence type="ECO:0000256" key="2">
    <source>
        <dbReference type="ARBA" id="ARBA00023125"/>
    </source>
</evidence>
<dbReference type="SUPFAM" id="SSF46689">
    <property type="entry name" value="Homeodomain-like"/>
    <property type="match status" value="1"/>
</dbReference>
<dbReference type="InterPro" id="IPR018060">
    <property type="entry name" value="HTH_AraC"/>
</dbReference>
<organism evidence="5 6">
    <name type="scientific">Sphingobacterium spiritivorum</name>
    <name type="common">Flavobacterium spiritivorum</name>
    <dbReference type="NCBI Taxonomy" id="258"/>
    <lineage>
        <taxon>Bacteria</taxon>
        <taxon>Pseudomonadati</taxon>
        <taxon>Bacteroidota</taxon>
        <taxon>Sphingobacteriia</taxon>
        <taxon>Sphingobacteriales</taxon>
        <taxon>Sphingobacteriaceae</taxon>
        <taxon>Sphingobacterium</taxon>
    </lineage>
</organism>
<feature type="domain" description="HTH araC/xylS-type" evidence="4">
    <location>
        <begin position="194"/>
        <end position="300"/>
    </location>
</feature>
<dbReference type="PRINTS" id="PR00032">
    <property type="entry name" value="HTHARAC"/>
</dbReference>
<dbReference type="Gene3D" id="1.10.10.60">
    <property type="entry name" value="Homeodomain-like"/>
    <property type="match status" value="1"/>
</dbReference>
<sequence>MEAKETLEEYYIRLCKPVPPEFSIHGANAAHFNILKRGNCFTTLNFARRDYYKIVLTRGKALLQTEKGEVLIDKPALFFSDRNIRFGWENLPEDQEGFTCLFNEYFITTTIRQSFRKLFSLFKDDVYPFLFLNDMQYEHLHQYFSSMQREYCSNFNDKNLLLKDLLNLVVYTAIKIKTTSMPLDSGIYQQDIVTRFMDLLDNQFPIESPVPGLQLRTPAHFADSLHIHVNHLNHSLKVQTGKTTSDWIKERILAEAVNLLLYSGWRISEIANGLGFEYPQHFNTFFKKHMGYSPRQYKLSPAVHI</sequence>
<dbReference type="AlphaFoldDB" id="A0A380CS58"/>
<dbReference type="GO" id="GO:0003700">
    <property type="term" value="F:DNA-binding transcription factor activity"/>
    <property type="evidence" value="ECO:0007669"/>
    <property type="project" value="InterPro"/>
</dbReference>
<protein>
    <submittedName>
        <fullName evidence="5">Transcriptional activator RhaS</fullName>
    </submittedName>
</protein>
<gene>
    <name evidence="5" type="ORF">NCTC11388_04231</name>
</gene>
<accession>A0A380CS58</accession>
<dbReference type="PROSITE" id="PS01124">
    <property type="entry name" value="HTH_ARAC_FAMILY_2"/>
    <property type="match status" value="1"/>
</dbReference>
<dbReference type="InterPro" id="IPR009057">
    <property type="entry name" value="Homeodomain-like_sf"/>
</dbReference>
<dbReference type="GO" id="GO:0043565">
    <property type="term" value="F:sequence-specific DNA binding"/>
    <property type="evidence" value="ECO:0007669"/>
    <property type="project" value="InterPro"/>
</dbReference>
<reference evidence="5 6" key="1">
    <citation type="submission" date="2018-06" db="EMBL/GenBank/DDBJ databases">
        <authorList>
            <consortium name="Pathogen Informatics"/>
            <person name="Doyle S."/>
        </authorList>
    </citation>
    <scope>NUCLEOTIDE SEQUENCE [LARGE SCALE GENOMIC DNA]</scope>
    <source>
        <strain evidence="5 6">NCTC11388</strain>
    </source>
</reference>
<proteinExistence type="predicted"/>
<dbReference type="Pfam" id="PF12833">
    <property type="entry name" value="HTH_18"/>
    <property type="match status" value="1"/>
</dbReference>
<name>A0A380CS58_SPHSI</name>
<keyword evidence="1" id="KW-0805">Transcription regulation</keyword>
<evidence type="ECO:0000256" key="3">
    <source>
        <dbReference type="ARBA" id="ARBA00023163"/>
    </source>
</evidence>
<dbReference type="Proteomes" id="UP000254893">
    <property type="component" value="Unassembled WGS sequence"/>
</dbReference>
<dbReference type="SMART" id="SM00342">
    <property type="entry name" value="HTH_ARAC"/>
    <property type="match status" value="1"/>
</dbReference>
<evidence type="ECO:0000313" key="5">
    <source>
        <dbReference type="EMBL" id="SUJ27863.1"/>
    </source>
</evidence>
<dbReference type="PANTHER" id="PTHR43280">
    <property type="entry name" value="ARAC-FAMILY TRANSCRIPTIONAL REGULATOR"/>
    <property type="match status" value="1"/>
</dbReference>
<evidence type="ECO:0000259" key="4">
    <source>
        <dbReference type="PROSITE" id="PS01124"/>
    </source>
</evidence>
<evidence type="ECO:0000313" key="6">
    <source>
        <dbReference type="Proteomes" id="UP000254893"/>
    </source>
</evidence>
<evidence type="ECO:0000256" key="1">
    <source>
        <dbReference type="ARBA" id="ARBA00023015"/>
    </source>
</evidence>
<dbReference type="PANTHER" id="PTHR43280:SF32">
    <property type="entry name" value="TRANSCRIPTIONAL REGULATORY PROTEIN"/>
    <property type="match status" value="1"/>
</dbReference>
<keyword evidence="3" id="KW-0804">Transcription</keyword>
<dbReference type="EMBL" id="UGYW01000002">
    <property type="protein sequence ID" value="SUJ27863.1"/>
    <property type="molecule type" value="Genomic_DNA"/>
</dbReference>